<name>A0A6N2KFF4_SALVM</name>
<evidence type="ECO:0000313" key="1">
    <source>
        <dbReference type="EMBL" id="VFU26386.1"/>
    </source>
</evidence>
<reference evidence="1" key="1">
    <citation type="submission" date="2019-03" db="EMBL/GenBank/DDBJ databases">
        <authorList>
            <person name="Mank J."/>
            <person name="Almeida P."/>
        </authorList>
    </citation>
    <scope>NUCLEOTIDE SEQUENCE</scope>
    <source>
        <strain evidence="1">78183</strain>
    </source>
</reference>
<dbReference type="AlphaFoldDB" id="A0A6N2KFF4"/>
<accession>A0A6N2KFF4</accession>
<protein>
    <submittedName>
        <fullName evidence="1">Uncharacterized protein</fullName>
    </submittedName>
</protein>
<sequence length="99" mass="10875">MDACDEVKMMGYELGIGSTLIGALDLASMVVIAEERLKQEVSSTEHKINPQVEPGLFVRLLSLFVAKRTIWWIYTGLAGLFPNQSPQGSCTSLNLFGQL</sequence>
<gene>
    <name evidence="1" type="ORF">SVIM_LOCUS69255</name>
</gene>
<dbReference type="EMBL" id="CAADRP010000302">
    <property type="protein sequence ID" value="VFU26386.1"/>
    <property type="molecule type" value="Genomic_DNA"/>
</dbReference>
<proteinExistence type="predicted"/>
<organism evidence="1">
    <name type="scientific">Salix viminalis</name>
    <name type="common">Common osier</name>
    <name type="synonym">Basket willow</name>
    <dbReference type="NCBI Taxonomy" id="40686"/>
    <lineage>
        <taxon>Eukaryota</taxon>
        <taxon>Viridiplantae</taxon>
        <taxon>Streptophyta</taxon>
        <taxon>Embryophyta</taxon>
        <taxon>Tracheophyta</taxon>
        <taxon>Spermatophyta</taxon>
        <taxon>Magnoliopsida</taxon>
        <taxon>eudicotyledons</taxon>
        <taxon>Gunneridae</taxon>
        <taxon>Pentapetalae</taxon>
        <taxon>rosids</taxon>
        <taxon>fabids</taxon>
        <taxon>Malpighiales</taxon>
        <taxon>Salicaceae</taxon>
        <taxon>Saliceae</taxon>
        <taxon>Salix</taxon>
    </lineage>
</organism>